<reference evidence="1 2" key="1">
    <citation type="journal article" date="2019" name="Nat. Ecol. Evol.">
        <title>Megaphylogeny resolves global patterns of mushroom evolution.</title>
        <authorList>
            <person name="Varga T."/>
            <person name="Krizsan K."/>
            <person name="Foldi C."/>
            <person name="Dima B."/>
            <person name="Sanchez-Garcia M."/>
            <person name="Sanchez-Ramirez S."/>
            <person name="Szollosi G.J."/>
            <person name="Szarkandi J.G."/>
            <person name="Papp V."/>
            <person name="Albert L."/>
            <person name="Andreopoulos W."/>
            <person name="Angelini C."/>
            <person name="Antonin V."/>
            <person name="Barry K.W."/>
            <person name="Bougher N.L."/>
            <person name="Buchanan P."/>
            <person name="Buyck B."/>
            <person name="Bense V."/>
            <person name="Catcheside P."/>
            <person name="Chovatia M."/>
            <person name="Cooper J."/>
            <person name="Damon W."/>
            <person name="Desjardin D."/>
            <person name="Finy P."/>
            <person name="Geml J."/>
            <person name="Haridas S."/>
            <person name="Hughes K."/>
            <person name="Justo A."/>
            <person name="Karasinski D."/>
            <person name="Kautmanova I."/>
            <person name="Kiss B."/>
            <person name="Kocsube S."/>
            <person name="Kotiranta H."/>
            <person name="LaButti K.M."/>
            <person name="Lechner B.E."/>
            <person name="Liimatainen K."/>
            <person name="Lipzen A."/>
            <person name="Lukacs Z."/>
            <person name="Mihaltcheva S."/>
            <person name="Morgado L.N."/>
            <person name="Niskanen T."/>
            <person name="Noordeloos M.E."/>
            <person name="Ohm R.A."/>
            <person name="Ortiz-Santana B."/>
            <person name="Ovrebo C."/>
            <person name="Racz N."/>
            <person name="Riley R."/>
            <person name="Savchenko A."/>
            <person name="Shiryaev A."/>
            <person name="Soop K."/>
            <person name="Spirin V."/>
            <person name="Szebenyi C."/>
            <person name="Tomsovsky M."/>
            <person name="Tulloss R.E."/>
            <person name="Uehling J."/>
            <person name="Grigoriev I.V."/>
            <person name="Vagvolgyi C."/>
            <person name="Papp T."/>
            <person name="Martin F.M."/>
            <person name="Miettinen O."/>
            <person name="Hibbett D.S."/>
            <person name="Nagy L.G."/>
        </authorList>
    </citation>
    <scope>NUCLEOTIDE SEQUENCE [LARGE SCALE GENOMIC DNA]</scope>
    <source>
        <strain evidence="1 2">CBS 309.79</strain>
    </source>
</reference>
<accession>A0A5C3Q312</accession>
<name>A0A5C3Q312_9AGAR</name>
<sequence>MLESTLSWYKKTRSLCIVEFLDADNCPPRHSFRRRLMGPVFDSSTECFFEILIASMEELLPSIHATLASRTYTSLHGFIPKDRDCAHPIFLVGNLLSSVFPVQLLHESTPLLSYLLKRSYCILREDVISLCYTGSKGGVILEGSPAFITAVGISLAGPARRLQEILRARGVKVDAAPVGSDAMEYFYMQAQPDDVGEDPWGFMLAGIYHLRQERKCMNIACKKTRPDLKKSFPLCTGCRVFQLL</sequence>
<organism evidence="1 2">
    <name type="scientific">Pterulicium gracile</name>
    <dbReference type="NCBI Taxonomy" id="1884261"/>
    <lineage>
        <taxon>Eukaryota</taxon>
        <taxon>Fungi</taxon>
        <taxon>Dikarya</taxon>
        <taxon>Basidiomycota</taxon>
        <taxon>Agaricomycotina</taxon>
        <taxon>Agaricomycetes</taxon>
        <taxon>Agaricomycetidae</taxon>
        <taxon>Agaricales</taxon>
        <taxon>Pleurotineae</taxon>
        <taxon>Pterulaceae</taxon>
        <taxon>Pterulicium</taxon>
    </lineage>
</organism>
<dbReference type="AlphaFoldDB" id="A0A5C3Q312"/>
<dbReference type="Proteomes" id="UP000305067">
    <property type="component" value="Unassembled WGS sequence"/>
</dbReference>
<dbReference type="EMBL" id="ML178861">
    <property type="protein sequence ID" value="TFK96392.1"/>
    <property type="molecule type" value="Genomic_DNA"/>
</dbReference>
<protein>
    <submittedName>
        <fullName evidence="1">Uncharacterized protein</fullName>
    </submittedName>
</protein>
<proteinExistence type="predicted"/>
<evidence type="ECO:0000313" key="2">
    <source>
        <dbReference type="Proteomes" id="UP000305067"/>
    </source>
</evidence>
<evidence type="ECO:0000313" key="1">
    <source>
        <dbReference type="EMBL" id="TFK96392.1"/>
    </source>
</evidence>
<keyword evidence="2" id="KW-1185">Reference proteome</keyword>
<gene>
    <name evidence="1" type="ORF">BDV98DRAFT_310307</name>
</gene>